<reference evidence="10 11" key="1">
    <citation type="submission" date="2018-03" db="EMBL/GenBank/DDBJ databases">
        <title>Genomic Encyclopedia of Archaeal and Bacterial Type Strains, Phase II (KMG-II): from individual species to whole genera.</title>
        <authorList>
            <person name="Goeker M."/>
        </authorList>
    </citation>
    <scope>NUCLEOTIDE SEQUENCE [LARGE SCALE GENOMIC DNA]</scope>
    <source>
        <strain evidence="10 11">DSM 45601</strain>
    </source>
</reference>
<feature type="transmembrane region" description="Helical" evidence="8">
    <location>
        <begin position="171"/>
        <end position="190"/>
    </location>
</feature>
<keyword evidence="11" id="KW-1185">Reference proteome</keyword>
<dbReference type="GO" id="GO:0005886">
    <property type="term" value="C:plasma membrane"/>
    <property type="evidence" value="ECO:0007669"/>
    <property type="project" value="UniProtKB-SubCell"/>
</dbReference>
<evidence type="ECO:0000313" key="10">
    <source>
        <dbReference type="EMBL" id="PRX96662.1"/>
    </source>
</evidence>
<dbReference type="CDD" id="cd17321">
    <property type="entry name" value="MFS_MMR_MDR_like"/>
    <property type="match status" value="1"/>
</dbReference>
<keyword evidence="4 8" id="KW-0812">Transmembrane</keyword>
<feature type="transmembrane region" description="Helical" evidence="8">
    <location>
        <begin position="269"/>
        <end position="295"/>
    </location>
</feature>
<dbReference type="PANTHER" id="PTHR42718">
    <property type="entry name" value="MAJOR FACILITATOR SUPERFAMILY MULTIDRUG TRANSPORTER MFSC"/>
    <property type="match status" value="1"/>
</dbReference>
<dbReference type="OrthoDB" id="7375466at2"/>
<dbReference type="Proteomes" id="UP000237846">
    <property type="component" value="Unassembled WGS sequence"/>
</dbReference>
<dbReference type="EMBL" id="PVZC01000007">
    <property type="protein sequence ID" value="PRX96662.1"/>
    <property type="molecule type" value="Genomic_DNA"/>
</dbReference>
<feature type="transmembrane region" description="Helical" evidence="8">
    <location>
        <begin position="439"/>
        <end position="460"/>
    </location>
</feature>
<sequence>MTPPSTAAGRTGSQAALLAVLMPAVLVTVVASDMVNLVLPSIGTQFGSSEAELAWVVTGFLLVFAVGIPVYGRISDRVSLRRLFAFALLTYAAGSLVCALAPDLLVLVLGRIVTGVGAAAIPVLSVVAVTRLVPADRRGAAFGVISAASGIGTAAGPAIGGGVGQFFGWPALFWLMLVAALVLLPAALRVLPGETPAGAARFDLLGGALLGLGAGLLLFGITQTQTAGLGAAPSWGSLAAAAAALALFGWRTMHAAHPFVPPALFANRVFRAAVVIVLLAMVVNLGGLVLVPLLVVDVNGLSPGAGALVMVPAGLAVALVSPLIGRLADRAGVRPLVVAGLAAIGASALFLSAFAGGASVVPAGVGILGISVGFILVLAPLITAASGALPPGEVGVGMGILQGAQFLGAGAGPALFGALVTARQHGGGALNPLHTGQEAAAFSDAFLAMAAVTVLALAVAARIRPAPPAAAPSAGTDEAARPAPGETAPRTP</sequence>
<evidence type="ECO:0000313" key="11">
    <source>
        <dbReference type="Proteomes" id="UP000237846"/>
    </source>
</evidence>
<feature type="transmembrane region" description="Helical" evidence="8">
    <location>
        <begin position="394"/>
        <end position="419"/>
    </location>
</feature>
<evidence type="ECO:0000256" key="2">
    <source>
        <dbReference type="ARBA" id="ARBA00022448"/>
    </source>
</evidence>
<feature type="transmembrane region" description="Helical" evidence="8">
    <location>
        <begin position="301"/>
        <end position="324"/>
    </location>
</feature>
<evidence type="ECO:0000256" key="5">
    <source>
        <dbReference type="ARBA" id="ARBA00022989"/>
    </source>
</evidence>
<feature type="domain" description="Major facilitator superfamily (MFS) profile" evidence="9">
    <location>
        <begin position="17"/>
        <end position="468"/>
    </location>
</feature>
<dbReference type="Pfam" id="PF07690">
    <property type="entry name" value="MFS_1"/>
    <property type="match status" value="1"/>
</dbReference>
<comment type="caution">
    <text evidence="10">The sequence shown here is derived from an EMBL/GenBank/DDBJ whole genome shotgun (WGS) entry which is preliminary data.</text>
</comment>
<name>A0A2T0PYS7_9ACTN</name>
<feature type="transmembrane region" description="Helical" evidence="8">
    <location>
        <begin position="55"/>
        <end position="71"/>
    </location>
</feature>
<dbReference type="PRINTS" id="PR01036">
    <property type="entry name" value="TCRTETB"/>
</dbReference>
<gene>
    <name evidence="10" type="ORF">CLV72_107185</name>
</gene>
<feature type="transmembrane region" description="Helical" evidence="8">
    <location>
        <begin position="227"/>
        <end position="248"/>
    </location>
</feature>
<feature type="transmembrane region" description="Helical" evidence="8">
    <location>
        <begin position="202"/>
        <end position="221"/>
    </location>
</feature>
<feature type="transmembrane region" description="Helical" evidence="8">
    <location>
        <begin position="336"/>
        <end position="355"/>
    </location>
</feature>
<evidence type="ECO:0000256" key="7">
    <source>
        <dbReference type="SAM" id="MobiDB-lite"/>
    </source>
</evidence>
<keyword evidence="6 8" id="KW-0472">Membrane</keyword>
<feature type="region of interest" description="Disordered" evidence="7">
    <location>
        <begin position="467"/>
        <end position="492"/>
    </location>
</feature>
<dbReference type="GO" id="GO:0022857">
    <property type="term" value="F:transmembrane transporter activity"/>
    <property type="evidence" value="ECO:0007669"/>
    <property type="project" value="InterPro"/>
</dbReference>
<evidence type="ECO:0000256" key="4">
    <source>
        <dbReference type="ARBA" id="ARBA00022692"/>
    </source>
</evidence>
<evidence type="ECO:0000256" key="6">
    <source>
        <dbReference type="ARBA" id="ARBA00023136"/>
    </source>
</evidence>
<keyword evidence="5 8" id="KW-1133">Transmembrane helix</keyword>
<evidence type="ECO:0000256" key="3">
    <source>
        <dbReference type="ARBA" id="ARBA00022475"/>
    </source>
</evidence>
<dbReference type="PROSITE" id="PS50850">
    <property type="entry name" value="MFS"/>
    <property type="match status" value="1"/>
</dbReference>
<dbReference type="AlphaFoldDB" id="A0A2T0PYS7"/>
<feature type="transmembrane region" description="Helical" evidence="8">
    <location>
        <begin position="108"/>
        <end position="133"/>
    </location>
</feature>
<dbReference type="PANTHER" id="PTHR42718:SF46">
    <property type="entry name" value="BLR6921 PROTEIN"/>
    <property type="match status" value="1"/>
</dbReference>
<evidence type="ECO:0000259" key="9">
    <source>
        <dbReference type="PROSITE" id="PS50850"/>
    </source>
</evidence>
<dbReference type="InterPro" id="IPR036259">
    <property type="entry name" value="MFS_trans_sf"/>
</dbReference>
<keyword evidence="3" id="KW-1003">Cell membrane</keyword>
<dbReference type="InterPro" id="IPR011701">
    <property type="entry name" value="MFS"/>
</dbReference>
<proteinExistence type="predicted"/>
<accession>A0A2T0PYS7</accession>
<feature type="transmembrane region" description="Helical" evidence="8">
    <location>
        <begin position="140"/>
        <end position="159"/>
    </location>
</feature>
<feature type="transmembrane region" description="Helical" evidence="8">
    <location>
        <begin position="83"/>
        <end position="102"/>
    </location>
</feature>
<dbReference type="InterPro" id="IPR020846">
    <property type="entry name" value="MFS_dom"/>
</dbReference>
<dbReference type="SUPFAM" id="SSF103473">
    <property type="entry name" value="MFS general substrate transporter"/>
    <property type="match status" value="1"/>
</dbReference>
<organism evidence="10 11">
    <name type="scientific">Allonocardiopsis opalescens</name>
    <dbReference type="NCBI Taxonomy" id="1144618"/>
    <lineage>
        <taxon>Bacteria</taxon>
        <taxon>Bacillati</taxon>
        <taxon>Actinomycetota</taxon>
        <taxon>Actinomycetes</taxon>
        <taxon>Streptosporangiales</taxon>
        <taxon>Allonocardiopsis</taxon>
    </lineage>
</organism>
<dbReference type="Gene3D" id="1.20.1250.20">
    <property type="entry name" value="MFS general substrate transporter like domains"/>
    <property type="match status" value="2"/>
</dbReference>
<keyword evidence="2" id="KW-0813">Transport</keyword>
<evidence type="ECO:0000256" key="8">
    <source>
        <dbReference type="SAM" id="Phobius"/>
    </source>
</evidence>
<protein>
    <submittedName>
        <fullName evidence="10">DHA2 family metal-tetracycline-proton antiporter-like MFS transporter</fullName>
    </submittedName>
</protein>
<feature type="transmembrane region" description="Helical" evidence="8">
    <location>
        <begin position="361"/>
        <end position="382"/>
    </location>
</feature>
<dbReference type="RefSeq" id="WP_106250031.1">
    <property type="nucleotide sequence ID" value="NZ_PVZC01000007.1"/>
</dbReference>
<comment type="subcellular location">
    <subcellularLocation>
        <location evidence="1">Cell membrane</location>
        <topology evidence="1">Multi-pass membrane protein</topology>
    </subcellularLocation>
</comment>
<evidence type="ECO:0000256" key="1">
    <source>
        <dbReference type="ARBA" id="ARBA00004651"/>
    </source>
</evidence>